<evidence type="ECO:0000256" key="2">
    <source>
        <dbReference type="SAM" id="Phobius"/>
    </source>
</evidence>
<accession>A0A558AAI7</accession>
<evidence type="ECO:0000259" key="3">
    <source>
        <dbReference type="Pfam" id="PF01757"/>
    </source>
</evidence>
<feature type="transmembrane region" description="Helical" evidence="2">
    <location>
        <begin position="320"/>
        <end position="337"/>
    </location>
</feature>
<keyword evidence="4" id="KW-0808">Transferase</keyword>
<keyword evidence="5" id="KW-1185">Reference proteome</keyword>
<dbReference type="OrthoDB" id="3674414at2"/>
<feature type="compositionally biased region" description="Basic and acidic residues" evidence="1">
    <location>
        <begin position="10"/>
        <end position="33"/>
    </location>
</feature>
<feature type="transmembrane region" description="Helical" evidence="2">
    <location>
        <begin position="372"/>
        <end position="388"/>
    </location>
</feature>
<keyword evidence="2" id="KW-1133">Transmembrane helix</keyword>
<sequence>MARPLVSGDRAVRAADRAARGAERSSRGRDGRRAVARVPRAVAHRVRGRGGLDRARARLPAPAVAPVRGRRAARDRGPRRSGLPVRAAATRRRPMTAQVSEQPVAVGAPARKPERLHGLDMLRVLASCLVVFGHIAAYFTLSHQHWWLTDWVENELVGSLHLNANLGFLGVCTFLMISGVVVTHVTAREGPGTFLYRRVSRLLPLLWVITPLVWLLIDFGLQVSSTHDPHLGFGDLLSGMVLTNFFQTPQVGLVGVTWTLWMQIIFYCYVAAAIPLLRRIPWLAPTIMAAICFVTILFSTLSRNSTTGSLHMWAHQLGQWAVYLPVLCIGQLISLVHTRAVHRYAALAIGAVHVLLFVWADRIGGFTFQGNAMPRTLLVVTAVVLLMMRANGRISRSKVIAGWSRRTYAIYLVHLACLYPLMNALVPRVGPELAVLAGLAATALVSDLLHRFVEMPAERFLRTRRKRS</sequence>
<feature type="domain" description="Acyltransferase 3" evidence="3">
    <location>
        <begin position="117"/>
        <end position="450"/>
    </location>
</feature>
<comment type="caution">
    <text evidence="4">The sequence shown here is derived from an EMBL/GenBank/DDBJ whole genome shotgun (WGS) entry which is preliminary data.</text>
</comment>
<dbReference type="InterPro" id="IPR050879">
    <property type="entry name" value="Acyltransferase_3"/>
</dbReference>
<dbReference type="Proteomes" id="UP000318578">
    <property type="component" value="Unassembled WGS sequence"/>
</dbReference>
<dbReference type="AlphaFoldDB" id="A0A558AAI7"/>
<dbReference type="GO" id="GO:0000271">
    <property type="term" value="P:polysaccharide biosynthetic process"/>
    <property type="evidence" value="ECO:0007669"/>
    <property type="project" value="TreeGrafter"/>
</dbReference>
<feature type="transmembrane region" description="Helical" evidence="2">
    <location>
        <begin position="250"/>
        <end position="270"/>
    </location>
</feature>
<reference evidence="4 5" key="1">
    <citation type="submission" date="2019-07" db="EMBL/GenBank/DDBJ databases">
        <title>New species of Amycolatopsis and Streptomyces.</title>
        <authorList>
            <person name="Duangmal K."/>
            <person name="Teo W.F.A."/>
            <person name="Lipun K."/>
        </authorList>
    </citation>
    <scope>NUCLEOTIDE SEQUENCE [LARGE SCALE GENOMIC DNA]</scope>
    <source>
        <strain evidence="4 5">JCM 30562</strain>
    </source>
</reference>
<dbReference type="PANTHER" id="PTHR23028">
    <property type="entry name" value="ACETYLTRANSFERASE"/>
    <property type="match status" value="1"/>
</dbReference>
<feature type="transmembrane region" description="Helical" evidence="2">
    <location>
        <begin position="282"/>
        <end position="300"/>
    </location>
</feature>
<feature type="transmembrane region" description="Helical" evidence="2">
    <location>
        <begin position="408"/>
        <end position="427"/>
    </location>
</feature>
<keyword evidence="4" id="KW-0012">Acyltransferase</keyword>
<evidence type="ECO:0000313" key="5">
    <source>
        <dbReference type="Proteomes" id="UP000318578"/>
    </source>
</evidence>
<feature type="transmembrane region" description="Helical" evidence="2">
    <location>
        <begin position="121"/>
        <end position="141"/>
    </location>
</feature>
<dbReference type="EMBL" id="VJZA01000028">
    <property type="protein sequence ID" value="TVT21254.1"/>
    <property type="molecule type" value="Genomic_DNA"/>
</dbReference>
<feature type="region of interest" description="Disordered" evidence="1">
    <location>
        <begin position="59"/>
        <end position="106"/>
    </location>
</feature>
<organism evidence="4 5">
    <name type="scientific">Amycolatopsis acidiphila</name>
    <dbReference type="NCBI Taxonomy" id="715473"/>
    <lineage>
        <taxon>Bacteria</taxon>
        <taxon>Bacillati</taxon>
        <taxon>Actinomycetota</taxon>
        <taxon>Actinomycetes</taxon>
        <taxon>Pseudonocardiales</taxon>
        <taxon>Pseudonocardiaceae</taxon>
        <taxon>Amycolatopsis</taxon>
    </lineage>
</organism>
<dbReference type="PANTHER" id="PTHR23028:SF53">
    <property type="entry name" value="ACYL_TRANSF_3 DOMAIN-CONTAINING PROTEIN"/>
    <property type="match status" value="1"/>
</dbReference>
<keyword evidence="2" id="KW-0472">Membrane</keyword>
<dbReference type="Pfam" id="PF01757">
    <property type="entry name" value="Acyl_transf_3"/>
    <property type="match status" value="1"/>
</dbReference>
<evidence type="ECO:0000313" key="4">
    <source>
        <dbReference type="EMBL" id="TVT21254.1"/>
    </source>
</evidence>
<proteinExistence type="predicted"/>
<feature type="transmembrane region" description="Helical" evidence="2">
    <location>
        <begin position="433"/>
        <end position="453"/>
    </location>
</feature>
<name>A0A558AAI7_9PSEU</name>
<dbReference type="GO" id="GO:0016020">
    <property type="term" value="C:membrane"/>
    <property type="evidence" value="ECO:0007669"/>
    <property type="project" value="TreeGrafter"/>
</dbReference>
<dbReference type="GO" id="GO:0016747">
    <property type="term" value="F:acyltransferase activity, transferring groups other than amino-acyl groups"/>
    <property type="evidence" value="ECO:0007669"/>
    <property type="project" value="InterPro"/>
</dbReference>
<feature type="region of interest" description="Disordered" evidence="1">
    <location>
        <begin position="1"/>
        <end position="36"/>
    </location>
</feature>
<evidence type="ECO:0000256" key="1">
    <source>
        <dbReference type="SAM" id="MobiDB-lite"/>
    </source>
</evidence>
<protein>
    <submittedName>
        <fullName evidence="4">Acyltransferase</fullName>
    </submittedName>
</protein>
<feature type="transmembrane region" description="Helical" evidence="2">
    <location>
        <begin position="166"/>
        <end position="187"/>
    </location>
</feature>
<feature type="transmembrane region" description="Helical" evidence="2">
    <location>
        <begin position="199"/>
        <end position="217"/>
    </location>
</feature>
<feature type="transmembrane region" description="Helical" evidence="2">
    <location>
        <begin position="344"/>
        <end position="360"/>
    </location>
</feature>
<keyword evidence="2" id="KW-0812">Transmembrane</keyword>
<dbReference type="InterPro" id="IPR002656">
    <property type="entry name" value="Acyl_transf_3_dom"/>
</dbReference>
<gene>
    <name evidence="4" type="ORF">FNH06_17835</name>
</gene>